<feature type="region of interest" description="Disordered" evidence="6">
    <location>
        <begin position="642"/>
        <end position="840"/>
    </location>
</feature>
<evidence type="ECO:0000313" key="11">
    <source>
        <dbReference type="Proteomes" id="UP000054815"/>
    </source>
</evidence>
<feature type="compositionally biased region" description="Polar residues" evidence="6">
    <location>
        <begin position="904"/>
        <end position="913"/>
    </location>
</feature>
<dbReference type="Gene3D" id="1.10.10.60">
    <property type="entry name" value="Homeodomain-like"/>
    <property type="match status" value="1"/>
</dbReference>
<dbReference type="Pfam" id="PF16498">
    <property type="entry name" value="SWIRM-assoc_3"/>
    <property type="match status" value="1"/>
</dbReference>
<feature type="compositionally biased region" description="Low complexity" evidence="6">
    <location>
        <begin position="822"/>
        <end position="834"/>
    </location>
</feature>
<feature type="compositionally biased region" description="Low complexity" evidence="6">
    <location>
        <begin position="914"/>
        <end position="926"/>
    </location>
</feature>
<dbReference type="PROSITE" id="PS50090">
    <property type="entry name" value="MYB_LIKE"/>
    <property type="match status" value="1"/>
</dbReference>
<dbReference type="Pfam" id="PF16495">
    <property type="entry name" value="SWIRM-assoc_1"/>
    <property type="match status" value="1"/>
</dbReference>
<dbReference type="PANTHER" id="PTHR12802:SF41">
    <property type="entry name" value="BRAHMA ASSOCIATED PROTEIN 155 KDA"/>
    <property type="match status" value="1"/>
</dbReference>
<dbReference type="GO" id="GO:0003677">
    <property type="term" value="F:DNA binding"/>
    <property type="evidence" value="ECO:0007669"/>
    <property type="project" value="UniProtKB-KW"/>
</dbReference>
<dbReference type="Pfam" id="PF16496">
    <property type="entry name" value="SWIRM-assoc_2"/>
    <property type="match status" value="2"/>
</dbReference>
<dbReference type="InterPro" id="IPR009057">
    <property type="entry name" value="Homeodomain-like_sf"/>
</dbReference>
<accession>A0A0V0YGE9</accession>
<protein>
    <submittedName>
        <fullName evidence="10">SWI/SNF complex subunit SMARCC1</fullName>
    </submittedName>
</protein>
<reference evidence="10 11" key="1">
    <citation type="submission" date="2015-01" db="EMBL/GenBank/DDBJ databases">
        <title>Evolution of Trichinella species and genotypes.</title>
        <authorList>
            <person name="Korhonen P.K."/>
            <person name="Edoardo P."/>
            <person name="Giuseppe L.R."/>
            <person name="Gasser R.B."/>
        </authorList>
    </citation>
    <scope>NUCLEOTIDE SEQUENCE [LARGE SCALE GENOMIC DNA]</scope>
    <source>
        <strain evidence="10">ISS141</strain>
    </source>
</reference>
<dbReference type="Pfam" id="PF00249">
    <property type="entry name" value="Myb_DNA-binding"/>
    <property type="match status" value="1"/>
</dbReference>
<evidence type="ECO:0000256" key="4">
    <source>
        <dbReference type="ARBA" id="ARBA00023163"/>
    </source>
</evidence>
<dbReference type="InterPro" id="IPR001005">
    <property type="entry name" value="SANT/Myb"/>
</dbReference>
<feature type="compositionally biased region" description="Polar residues" evidence="6">
    <location>
        <begin position="474"/>
        <end position="487"/>
    </location>
</feature>
<sequence length="966" mass="108296">MNIVKKSDGTPNYRYFESPDTLNAIEEVKTWLLKHHKKAKWLHDFEPGGGLCQILAAVFKFKVEQNWRKFDFQSPNKMERNTEMFFAVEKALQQSGLLKVPQVYIQSDLDKVLVARVRDIVKRHQAVVVDNESEATHVVFDLPDSEEKNELVRPVMRREMGVMVHWLYTPDSYDAWFHNIAFDQELELAPAQPAQWKVDASTGKRRQNDTEDATLEFEDPAVEPSVQEVHSTKTKSKDSEFNPPRSSTVLDLDTLGSDSCVEGLEPPAPNLLIQKERKSGIKGDDDLMETNREQQLNSEFSMKAAGHMSEEYRNRVDMFSEKYKSKYTNERRWTDQEMLLLLEAIEMFPDDWNRVSEHVGTRTPEECIRTLSLKMKKLWSCPPWHFSHQLWTHGLRPLLPKQHWVDEIPPALLLAHTKNLEAVYAETGKLDSEIGLAYSGIAGTGEEDEDSLKKEQYNENDNNQDSENSKDQETSSVMENGSSALQEEQSESVAHDDINTVNLMPSEDSDVISENKKRIQAAAAAALGAAAAKAKHLASVEERRIKALIAALVETQMKKQEVKLRHFEELETLMDREHDTLEQQRQSLLQERQQFYLDQLRSVEIRARHQAQAELIRDGLLPHTFQLNFDQVPLARPIEPPLQQVDSENKDQIVTKDAVVSPKLERATTNGESSTAAASQNEVHQEEPVTSNTQPPIAAQSYPPPPTPQQPQQIVPGMFPPQQQQSSGYPGQQQYSAGPGPQYNYGPQPTAGPQLGPPPQQQTFGQYPPGAQQPVGYPPQGYGTPNPPRQQFIPQQYPPPPPQQQQALQMSAGGYGPRGPPAQQHYVQQQVFAQRGSPYQTQASVSYGQYTAAGPMNMAAMNPANSGFPGNQSPQPGYRPSSLVESYPPQQPGQPSPQDHHQLTAAQSGPHTPQMQQQQQQQAAQQYSNPHTPMSTQMAAMSPMQISGAMPPGAAGQQPPHNSAEC</sequence>
<feature type="compositionally biased region" description="Low complexity" evidence="6">
    <location>
        <begin position="761"/>
        <end position="770"/>
    </location>
</feature>
<evidence type="ECO:0000259" key="9">
    <source>
        <dbReference type="PROSITE" id="PS52032"/>
    </source>
</evidence>
<name>A0A0V0YGE9_TRIPS</name>
<comment type="subcellular location">
    <subcellularLocation>
        <location evidence="1">Nucleus</location>
    </subcellularLocation>
</comment>
<feature type="compositionally biased region" description="Low complexity" evidence="6">
    <location>
        <begin position="710"/>
        <end position="754"/>
    </location>
</feature>
<feature type="compositionally biased region" description="Low complexity" evidence="6">
    <location>
        <begin position="951"/>
        <end position="960"/>
    </location>
</feature>
<feature type="compositionally biased region" description="Polar residues" evidence="6">
    <location>
        <begin position="927"/>
        <end position="939"/>
    </location>
</feature>
<dbReference type="FunFam" id="1.10.10.60:FF:000014">
    <property type="entry name" value="SWI/SNF complex subunit SMARCC2 isoform C"/>
    <property type="match status" value="1"/>
</dbReference>
<dbReference type="EMBL" id="JYDU01000016">
    <property type="protein sequence ID" value="KRX99163.1"/>
    <property type="molecule type" value="Genomic_DNA"/>
</dbReference>
<keyword evidence="5" id="KW-0539">Nucleus</keyword>
<dbReference type="InterPro" id="IPR032450">
    <property type="entry name" value="SMARCC_N"/>
</dbReference>
<comment type="caution">
    <text evidence="10">The sequence shown here is derived from an EMBL/GenBank/DDBJ whole genome shotgun (WGS) entry which is preliminary data.</text>
</comment>
<dbReference type="SMART" id="SM00717">
    <property type="entry name" value="SANT"/>
    <property type="match status" value="1"/>
</dbReference>
<evidence type="ECO:0000256" key="1">
    <source>
        <dbReference type="ARBA" id="ARBA00004123"/>
    </source>
</evidence>
<dbReference type="PROSITE" id="PS52032">
    <property type="entry name" value="MARR_BRCT_CHROMO"/>
    <property type="match status" value="1"/>
</dbReference>
<dbReference type="PANTHER" id="PTHR12802">
    <property type="entry name" value="SWI/SNF COMPLEX-RELATED"/>
    <property type="match status" value="1"/>
</dbReference>
<feature type="domain" description="SANT" evidence="8">
    <location>
        <begin position="328"/>
        <end position="368"/>
    </location>
</feature>
<evidence type="ECO:0000256" key="2">
    <source>
        <dbReference type="ARBA" id="ARBA00023015"/>
    </source>
</evidence>
<keyword evidence="2" id="KW-0805">Transcription regulation</keyword>
<feature type="compositionally biased region" description="Acidic residues" evidence="6">
    <location>
        <begin position="210"/>
        <end position="221"/>
    </location>
</feature>
<dbReference type="InterPro" id="IPR032448">
    <property type="entry name" value="SWIRM-assoc"/>
</dbReference>
<dbReference type="InterPro" id="IPR017884">
    <property type="entry name" value="SANT_dom"/>
</dbReference>
<keyword evidence="4" id="KW-0804">Transcription</keyword>
<evidence type="ECO:0000259" key="8">
    <source>
        <dbReference type="PROSITE" id="PS51293"/>
    </source>
</evidence>
<dbReference type="GO" id="GO:0042393">
    <property type="term" value="F:histone binding"/>
    <property type="evidence" value="ECO:0007669"/>
    <property type="project" value="TreeGrafter"/>
</dbReference>
<keyword evidence="3" id="KW-0238">DNA-binding</keyword>
<evidence type="ECO:0000256" key="5">
    <source>
        <dbReference type="ARBA" id="ARBA00023242"/>
    </source>
</evidence>
<evidence type="ECO:0000256" key="3">
    <source>
        <dbReference type="ARBA" id="ARBA00023125"/>
    </source>
</evidence>
<feature type="region of interest" description="Disordered" evidence="6">
    <location>
        <begin position="458"/>
        <end position="497"/>
    </location>
</feature>
<organism evidence="10 11">
    <name type="scientific">Trichinella pseudospiralis</name>
    <name type="common">Parasitic roundworm</name>
    <dbReference type="NCBI Taxonomy" id="6337"/>
    <lineage>
        <taxon>Eukaryota</taxon>
        <taxon>Metazoa</taxon>
        <taxon>Ecdysozoa</taxon>
        <taxon>Nematoda</taxon>
        <taxon>Enoplea</taxon>
        <taxon>Dorylaimia</taxon>
        <taxon>Trichinellida</taxon>
        <taxon>Trichinellidae</taxon>
        <taxon>Trichinella</taxon>
    </lineage>
</organism>
<dbReference type="GO" id="GO:0016514">
    <property type="term" value="C:SWI/SNF complex"/>
    <property type="evidence" value="ECO:0007669"/>
    <property type="project" value="TreeGrafter"/>
</dbReference>
<evidence type="ECO:0000313" key="10">
    <source>
        <dbReference type="EMBL" id="KRX99163.1"/>
    </source>
</evidence>
<proteinExistence type="predicted"/>
<feature type="domain" description="Chromo" evidence="9">
    <location>
        <begin position="1"/>
        <end position="237"/>
    </location>
</feature>
<feature type="domain" description="Myb-like" evidence="7">
    <location>
        <begin position="325"/>
        <end position="367"/>
    </location>
</feature>
<dbReference type="InterPro" id="IPR049898">
    <property type="entry name" value="MARR_BRCT_CHROMO"/>
</dbReference>
<dbReference type="Proteomes" id="UP000054815">
    <property type="component" value="Unassembled WGS sequence"/>
</dbReference>
<feature type="compositionally biased region" description="Low complexity" evidence="6">
    <location>
        <begin position="856"/>
        <end position="865"/>
    </location>
</feature>
<evidence type="ECO:0000256" key="6">
    <source>
        <dbReference type="SAM" id="MobiDB-lite"/>
    </source>
</evidence>
<dbReference type="CDD" id="cd00167">
    <property type="entry name" value="SANT"/>
    <property type="match status" value="1"/>
</dbReference>
<feature type="region of interest" description="Disordered" evidence="6">
    <location>
        <begin position="856"/>
        <end position="966"/>
    </location>
</feature>
<dbReference type="PROSITE" id="PS51293">
    <property type="entry name" value="SANT"/>
    <property type="match status" value="1"/>
</dbReference>
<feature type="compositionally biased region" description="Polar residues" evidence="6">
    <location>
        <begin position="667"/>
        <end position="693"/>
    </location>
</feature>
<dbReference type="InterPro" id="IPR032451">
    <property type="entry name" value="SMARCC_C"/>
</dbReference>
<dbReference type="GO" id="GO:0045893">
    <property type="term" value="P:positive regulation of DNA-templated transcription"/>
    <property type="evidence" value="ECO:0007669"/>
    <property type="project" value="TreeGrafter"/>
</dbReference>
<gene>
    <name evidence="10" type="primary">SMARCC2</name>
    <name evidence="10" type="ORF">T4E_12307</name>
</gene>
<evidence type="ECO:0000259" key="7">
    <source>
        <dbReference type="PROSITE" id="PS50090"/>
    </source>
</evidence>
<dbReference type="AlphaFoldDB" id="A0A0V0YGE9"/>
<dbReference type="SUPFAM" id="SSF46689">
    <property type="entry name" value="Homeodomain-like"/>
    <property type="match status" value="1"/>
</dbReference>
<feature type="region of interest" description="Disordered" evidence="6">
    <location>
        <begin position="197"/>
        <end position="252"/>
    </location>
</feature>